<keyword evidence="5" id="KW-1185">Reference proteome</keyword>
<feature type="signal peptide" evidence="2">
    <location>
        <begin position="1"/>
        <end position="22"/>
    </location>
</feature>
<dbReference type="InterPro" id="IPR025962">
    <property type="entry name" value="SdpI/YhfL"/>
</dbReference>
<evidence type="ECO:0000256" key="2">
    <source>
        <dbReference type="SAM" id="SignalP"/>
    </source>
</evidence>
<keyword evidence="1" id="KW-0812">Transmembrane</keyword>
<feature type="transmembrane region" description="Helical" evidence="1">
    <location>
        <begin position="49"/>
        <end position="68"/>
    </location>
</feature>
<feature type="transmembrane region" description="Helical" evidence="1">
    <location>
        <begin position="88"/>
        <end position="110"/>
    </location>
</feature>
<feature type="chain" id="PRO_5046117258" evidence="2">
    <location>
        <begin position="23"/>
        <end position="214"/>
    </location>
</feature>
<feature type="domain" description="DUF1648" evidence="3">
    <location>
        <begin position="14"/>
        <end position="55"/>
    </location>
</feature>
<keyword evidence="2" id="KW-0732">Signal</keyword>
<evidence type="ECO:0000313" key="4">
    <source>
        <dbReference type="EMBL" id="MCU6695933.1"/>
    </source>
</evidence>
<keyword evidence="1" id="KW-0472">Membrane</keyword>
<gene>
    <name evidence="4" type="ORF">OCV63_03350</name>
</gene>
<reference evidence="4 5" key="1">
    <citation type="journal article" date="2021" name="ISME Commun">
        <title>Automated analysis of genomic sequences facilitates high-throughput and comprehensive description of bacteria.</title>
        <authorList>
            <person name="Hitch T.C.A."/>
        </authorList>
    </citation>
    <scope>NUCLEOTIDE SEQUENCE [LARGE SCALE GENOMIC DNA]</scope>
    <source>
        <strain evidence="4 5">Sanger_04</strain>
    </source>
</reference>
<keyword evidence="1" id="KW-1133">Transmembrane helix</keyword>
<feature type="transmembrane region" description="Helical" evidence="1">
    <location>
        <begin position="161"/>
        <end position="180"/>
    </location>
</feature>
<comment type="caution">
    <text evidence="4">The sequence shown here is derived from an EMBL/GenBank/DDBJ whole genome shotgun (WGS) entry which is preliminary data.</text>
</comment>
<dbReference type="Proteomes" id="UP001652461">
    <property type="component" value="Unassembled WGS sequence"/>
</dbReference>
<accession>A0ABT2RUF1</accession>
<feature type="transmembrane region" description="Helical" evidence="1">
    <location>
        <begin position="186"/>
        <end position="208"/>
    </location>
</feature>
<feature type="transmembrane region" description="Helical" evidence="1">
    <location>
        <begin position="116"/>
        <end position="133"/>
    </location>
</feature>
<dbReference type="EMBL" id="JAOQKC010000003">
    <property type="protein sequence ID" value="MCU6695933.1"/>
    <property type="molecule type" value="Genomic_DNA"/>
</dbReference>
<evidence type="ECO:0000313" key="5">
    <source>
        <dbReference type="Proteomes" id="UP001652461"/>
    </source>
</evidence>
<dbReference type="InterPro" id="IPR026272">
    <property type="entry name" value="SdpI"/>
</dbReference>
<proteinExistence type="predicted"/>
<evidence type="ECO:0000256" key="1">
    <source>
        <dbReference type="SAM" id="Phobius"/>
    </source>
</evidence>
<dbReference type="Pfam" id="PF13630">
    <property type="entry name" value="SdpI"/>
    <property type="match status" value="1"/>
</dbReference>
<dbReference type="PANTHER" id="PTHR37810">
    <property type="entry name" value="IMMUNITY PROTEIN SDPI"/>
    <property type="match status" value="1"/>
</dbReference>
<dbReference type="PANTHER" id="PTHR37810:SF5">
    <property type="entry name" value="IMMUNITY PROTEIN SDPI"/>
    <property type="match status" value="1"/>
</dbReference>
<dbReference type="RefSeq" id="WP_158362012.1">
    <property type="nucleotide sequence ID" value="NZ_JAOQKC010000003.1"/>
</dbReference>
<sequence length="214" mass="24266">MKLMKKDCFFIGLSVVSLLAHACLLPEMPDIVPTHWGFDGTVNGYSNKYVTLFLAALPCILFFFMKLLPCIDPRKKSYTLHKKAYDVFIYTMTLFLICLTWATDAVIFGLPVRIEQVVPVAVGILFLAIGNYMPQLRTNYTMGIKTPWTLESEYVWKKTHAMGGVLFCIMGILLILSGVFPSRLMTVLAFGFILAGTLWLYVYSWLVYRKQSGS</sequence>
<organism evidence="4 5">
    <name type="scientific">Laedolimicola ammoniilytica</name>
    <dbReference type="NCBI Taxonomy" id="2981771"/>
    <lineage>
        <taxon>Bacteria</taxon>
        <taxon>Bacillati</taxon>
        <taxon>Bacillota</taxon>
        <taxon>Clostridia</taxon>
        <taxon>Lachnospirales</taxon>
        <taxon>Lachnospiraceae</taxon>
        <taxon>Laedolimicola</taxon>
    </lineage>
</organism>
<name>A0ABT2RUF1_9FIRM</name>
<evidence type="ECO:0000259" key="3">
    <source>
        <dbReference type="Pfam" id="PF07853"/>
    </source>
</evidence>
<dbReference type="InterPro" id="IPR012867">
    <property type="entry name" value="DUF1648"/>
</dbReference>
<dbReference type="Pfam" id="PF07853">
    <property type="entry name" value="DUF1648"/>
    <property type="match status" value="1"/>
</dbReference>
<dbReference type="PIRSF" id="PIRSF038959">
    <property type="entry name" value="SdpI"/>
    <property type="match status" value="1"/>
</dbReference>
<protein>
    <submittedName>
        <fullName evidence="4">SdpI family protein</fullName>
    </submittedName>
</protein>